<dbReference type="InterPro" id="IPR013784">
    <property type="entry name" value="Carb-bd-like_fold"/>
</dbReference>
<evidence type="ECO:0000313" key="2">
    <source>
        <dbReference type="EMBL" id="CAG8657689.1"/>
    </source>
</evidence>
<feature type="region of interest" description="Disordered" evidence="1">
    <location>
        <begin position="1"/>
        <end position="25"/>
    </location>
</feature>
<accession>A0A9N9E203</accession>
<gene>
    <name evidence="2" type="ORF">FMOSSE_LOCUS11788</name>
</gene>
<dbReference type="Gene3D" id="2.60.40.10">
    <property type="entry name" value="Immunoglobulins"/>
    <property type="match status" value="1"/>
</dbReference>
<feature type="compositionally biased region" description="Polar residues" evidence="1">
    <location>
        <begin position="212"/>
        <end position="227"/>
    </location>
</feature>
<reference evidence="2" key="1">
    <citation type="submission" date="2021-06" db="EMBL/GenBank/DDBJ databases">
        <authorList>
            <person name="Kallberg Y."/>
            <person name="Tangrot J."/>
            <person name="Rosling A."/>
        </authorList>
    </citation>
    <scope>NUCLEOTIDE SEQUENCE</scope>
    <source>
        <strain evidence="2">87-6 pot B 2015</strain>
    </source>
</reference>
<sequence length="830" mass="96317">MNKNEGFTTKPNPISDLKPSGEDIVDNNIPAISSTMNNDNQSRQVVNEPNIPFRNKRKGKHKVIPNSDDFVDNNVTFTVNNDQSTNTLQAQNAQNEDESKNATKEHVHIVSDRATDVDSNTERRLTNMDCDPIQASSKVRTRENDLERERQDFKKVKLINDFEEQQPTKTTAIPVQPKLKDFRMREHELDRERHAVKKVKLANHSGEDSRIQHGSTSQNVGNPSTQNTSSIIVEGIKKSFSMFRSFLKSDEVTENKVVEIIFHVHLPTSFRSENPVIVGSIEELGNWQEPKVKLQQYTKGISEPTSYWYSQPIYIPIERFQQNGVGYKYGVYSDDCLRLEGDGTEDNRVLEIQRHKFDIWKSNSTYSINQITDYMFLDVIYDSVTSENIKEIILYYDDILKQYRKLTLSVTNVQFISKHVSENSIGRRLFLCFLLGHCSNSRVRFELPRNFQSVPLLQAFINVQSETFPADSWHIVFKGIDHLIHHNINHGLFDWLTFFTVARNFDPQLKFIDTLTFVKCDDDKYIEKCFGIILNHKFDKNTRGKVFKWMMNQCKNLNILSIVWRSSDKIDKQCLVENVEKIISKDDPVDLHKKFTELSDDIRDMVVDQFRKRVLKLLTNGRRAIWDDSKSQTIFDLLTSVQLRWTKDEYIVVLELVSTLEDYQLLDGFPSLLKNWIKISNFDNNGVFPSLLKNWIEIPKEIDNKIIQICIQWYNKLLDRMTSPNSTSHKGEYVTAVIEKLSNFCSLVNEQFILDALMEITLNRIRQSSELSIFNATTNVGQFCSEAVRAFTIVIEEKIDSMDLEHYELLLKKMQVICGCSDKSLEIPNE</sequence>
<keyword evidence="3" id="KW-1185">Reference proteome</keyword>
<organism evidence="2 3">
    <name type="scientific">Funneliformis mosseae</name>
    <name type="common">Endomycorrhizal fungus</name>
    <name type="synonym">Glomus mosseae</name>
    <dbReference type="NCBI Taxonomy" id="27381"/>
    <lineage>
        <taxon>Eukaryota</taxon>
        <taxon>Fungi</taxon>
        <taxon>Fungi incertae sedis</taxon>
        <taxon>Mucoromycota</taxon>
        <taxon>Glomeromycotina</taxon>
        <taxon>Glomeromycetes</taxon>
        <taxon>Glomerales</taxon>
        <taxon>Glomeraceae</taxon>
        <taxon>Funneliformis</taxon>
    </lineage>
</organism>
<protein>
    <submittedName>
        <fullName evidence="2">3882_t:CDS:1</fullName>
    </submittedName>
</protein>
<dbReference type="GO" id="GO:0030246">
    <property type="term" value="F:carbohydrate binding"/>
    <property type="evidence" value="ECO:0007669"/>
    <property type="project" value="InterPro"/>
</dbReference>
<feature type="region of interest" description="Disordered" evidence="1">
    <location>
        <begin position="202"/>
        <end position="227"/>
    </location>
</feature>
<dbReference type="SUPFAM" id="SSF49452">
    <property type="entry name" value="Starch-binding domain-like"/>
    <property type="match status" value="1"/>
</dbReference>
<feature type="compositionally biased region" description="Polar residues" evidence="1">
    <location>
        <begin position="83"/>
        <end position="94"/>
    </location>
</feature>
<name>A0A9N9E203_FUNMO</name>
<dbReference type="AlphaFoldDB" id="A0A9N9E203"/>
<proteinExistence type="predicted"/>
<comment type="caution">
    <text evidence="2">The sequence shown here is derived from an EMBL/GenBank/DDBJ whole genome shotgun (WGS) entry which is preliminary data.</text>
</comment>
<feature type="region of interest" description="Disordered" evidence="1">
    <location>
        <begin position="82"/>
        <end position="105"/>
    </location>
</feature>
<evidence type="ECO:0000313" key="3">
    <source>
        <dbReference type="Proteomes" id="UP000789375"/>
    </source>
</evidence>
<feature type="compositionally biased region" description="Polar residues" evidence="1">
    <location>
        <begin position="1"/>
        <end position="12"/>
    </location>
</feature>
<dbReference type="InterPro" id="IPR013783">
    <property type="entry name" value="Ig-like_fold"/>
</dbReference>
<dbReference type="EMBL" id="CAJVPP010004949">
    <property type="protein sequence ID" value="CAG8657689.1"/>
    <property type="molecule type" value="Genomic_DNA"/>
</dbReference>
<evidence type="ECO:0000256" key="1">
    <source>
        <dbReference type="SAM" id="MobiDB-lite"/>
    </source>
</evidence>
<dbReference type="Proteomes" id="UP000789375">
    <property type="component" value="Unassembled WGS sequence"/>
</dbReference>